<protein>
    <submittedName>
        <fullName evidence="1">Uncharacterized protein</fullName>
    </submittedName>
</protein>
<keyword evidence="2" id="KW-1185">Reference proteome</keyword>
<sequence length="111" mass="12001">MGTVFKVPDTLTDKYHGTGYALAATFNGPLVDLVYLDDILSDFGGERDNAKAALTDPRLWPTVGPFVLLRSRHSGKPLAGWSQELALFSPAFTAEEAALLEGKGFACKDRI</sequence>
<dbReference type="Proteomes" id="UP001596084">
    <property type="component" value="Unassembled WGS sequence"/>
</dbReference>
<gene>
    <name evidence="1" type="ORF">ACFPP7_17410</name>
</gene>
<dbReference type="EMBL" id="JBHSMX010000055">
    <property type="protein sequence ID" value="MFC5522672.1"/>
    <property type="molecule type" value="Genomic_DNA"/>
</dbReference>
<dbReference type="RefSeq" id="WP_068836061.1">
    <property type="nucleotide sequence ID" value="NZ_JBHSMX010000055.1"/>
</dbReference>
<comment type="caution">
    <text evidence="1">The sequence shown here is derived from an EMBL/GenBank/DDBJ whole genome shotgun (WGS) entry which is preliminary data.</text>
</comment>
<reference evidence="2" key="1">
    <citation type="journal article" date="2019" name="Int. J. Syst. Evol. Microbiol.">
        <title>The Global Catalogue of Microorganisms (GCM) 10K type strain sequencing project: providing services to taxonomists for standard genome sequencing and annotation.</title>
        <authorList>
            <consortium name="The Broad Institute Genomics Platform"/>
            <consortium name="The Broad Institute Genome Sequencing Center for Infectious Disease"/>
            <person name="Wu L."/>
            <person name="Ma J."/>
        </authorList>
    </citation>
    <scope>NUCLEOTIDE SEQUENCE [LARGE SCALE GENOMIC DNA]</scope>
    <source>
        <strain evidence="2">CGMCC 4.7277</strain>
    </source>
</reference>
<evidence type="ECO:0000313" key="2">
    <source>
        <dbReference type="Proteomes" id="UP001596084"/>
    </source>
</evidence>
<name>A0ABW0QFG7_9BURK</name>
<organism evidence="1 2">
    <name type="scientific">Polaromonas jejuensis</name>
    <dbReference type="NCBI Taxonomy" id="457502"/>
    <lineage>
        <taxon>Bacteria</taxon>
        <taxon>Pseudomonadati</taxon>
        <taxon>Pseudomonadota</taxon>
        <taxon>Betaproteobacteria</taxon>
        <taxon>Burkholderiales</taxon>
        <taxon>Comamonadaceae</taxon>
        <taxon>Polaromonas</taxon>
    </lineage>
</organism>
<accession>A0ABW0QFG7</accession>
<evidence type="ECO:0000313" key="1">
    <source>
        <dbReference type="EMBL" id="MFC5522672.1"/>
    </source>
</evidence>
<proteinExistence type="predicted"/>